<reference evidence="8 9" key="1">
    <citation type="submission" date="2020-04" db="EMBL/GenBank/DDBJ databases">
        <title>Knoellia sp. isolate from air conditioner.</title>
        <authorList>
            <person name="Chea S."/>
            <person name="Kim D.-U."/>
        </authorList>
    </citation>
    <scope>NUCLEOTIDE SEQUENCE [LARGE SCALE GENOMIC DNA]</scope>
    <source>
        <strain evidence="8 9">DB2414S</strain>
    </source>
</reference>
<protein>
    <submittedName>
        <fullName evidence="8">Sodium:proton exchanger</fullName>
    </submittedName>
</protein>
<evidence type="ECO:0000313" key="8">
    <source>
        <dbReference type="EMBL" id="NNM47827.1"/>
    </source>
</evidence>
<gene>
    <name evidence="8" type="ORF">HJG52_17710</name>
</gene>
<evidence type="ECO:0000259" key="7">
    <source>
        <dbReference type="Pfam" id="PF01699"/>
    </source>
</evidence>
<feature type="transmembrane region" description="Helical" evidence="6">
    <location>
        <begin position="274"/>
        <end position="291"/>
    </location>
</feature>
<dbReference type="Proteomes" id="UP000588586">
    <property type="component" value="Unassembled WGS sequence"/>
</dbReference>
<dbReference type="GO" id="GO:0016020">
    <property type="term" value="C:membrane"/>
    <property type="evidence" value="ECO:0007669"/>
    <property type="project" value="UniProtKB-SubCell"/>
</dbReference>
<evidence type="ECO:0000256" key="3">
    <source>
        <dbReference type="ARBA" id="ARBA00022989"/>
    </source>
</evidence>
<feature type="transmembrane region" description="Helical" evidence="6">
    <location>
        <begin position="126"/>
        <end position="143"/>
    </location>
</feature>
<dbReference type="RefSeq" id="WP_171244961.1">
    <property type="nucleotide sequence ID" value="NZ_JABEPQ010000005.1"/>
</dbReference>
<comment type="subcellular location">
    <subcellularLocation>
        <location evidence="1">Membrane</location>
        <topology evidence="1">Multi-pass membrane protein</topology>
    </subcellularLocation>
</comment>
<keyword evidence="9" id="KW-1185">Reference proteome</keyword>
<evidence type="ECO:0000256" key="1">
    <source>
        <dbReference type="ARBA" id="ARBA00004141"/>
    </source>
</evidence>
<organism evidence="8 9">
    <name type="scientific">Knoellia koreensis</name>
    <dbReference type="NCBI Taxonomy" id="2730921"/>
    <lineage>
        <taxon>Bacteria</taxon>
        <taxon>Bacillati</taxon>
        <taxon>Actinomycetota</taxon>
        <taxon>Actinomycetes</taxon>
        <taxon>Micrococcales</taxon>
        <taxon>Intrasporangiaceae</taxon>
        <taxon>Knoellia</taxon>
    </lineage>
</organism>
<dbReference type="EMBL" id="JABEPQ010000005">
    <property type="protein sequence ID" value="NNM47827.1"/>
    <property type="molecule type" value="Genomic_DNA"/>
</dbReference>
<dbReference type="InterPro" id="IPR044880">
    <property type="entry name" value="NCX_ion-bd_dom_sf"/>
</dbReference>
<feature type="transmembrane region" description="Helical" evidence="6">
    <location>
        <begin position="431"/>
        <end position="451"/>
    </location>
</feature>
<feature type="compositionally biased region" description="Acidic residues" evidence="5">
    <location>
        <begin position="231"/>
        <end position="240"/>
    </location>
</feature>
<dbReference type="Pfam" id="PF01699">
    <property type="entry name" value="Na_Ca_ex"/>
    <property type="match status" value="2"/>
</dbReference>
<feature type="domain" description="Sodium/calcium exchanger membrane region" evidence="7">
    <location>
        <begin position="51"/>
        <end position="215"/>
    </location>
</feature>
<feature type="transmembrane region" description="Helical" evidence="6">
    <location>
        <begin position="20"/>
        <end position="38"/>
    </location>
</feature>
<feature type="transmembrane region" description="Helical" evidence="6">
    <location>
        <begin position="408"/>
        <end position="425"/>
    </location>
</feature>
<feature type="transmembrane region" description="Helical" evidence="6">
    <location>
        <begin position="197"/>
        <end position="215"/>
    </location>
</feature>
<evidence type="ECO:0000313" key="9">
    <source>
        <dbReference type="Proteomes" id="UP000588586"/>
    </source>
</evidence>
<feature type="transmembrane region" description="Helical" evidence="6">
    <location>
        <begin position="353"/>
        <end position="372"/>
    </location>
</feature>
<name>A0A849HTC4_9MICO</name>
<evidence type="ECO:0000256" key="5">
    <source>
        <dbReference type="SAM" id="MobiDB-lite"/>
    </source>
</evidence>
<keyword evidence="3 6" id="KW-1133">Transmembrane helix</keyword>
<dbReference type="GO" id="GO:0055085">
    <property type="term" value="P:transmembrane transport"/>
    <property type="evidence" value="ECO:0007669"/>
    <property type="project" value="InterPro"/>
</dbReference>
<evidence type="ECO:0000256" key="4">
    <source>
        <dbReference type="ARBA" id="ARBA00023136"/>
    </source>
</evidence>
<feature type="transmembrane region" description="Helical" evidence="6">
    <location>
        <begin position="50"/>
        <end position="69"/>
    </location>
</feature>
<feature type="transmembrane region" description="Helical" evidence="6">
    <location>
        <begin position="326"/>
        <end position="346"/>
    </location>
</feature>
<dbReference type="InterPro" id="IPR004837">
    <property type="entry name" value="NaCa_Exmemb"/>
</dbReference>
<proteinExistence type="predicted"/>
<dbReference type="Gene3D" id="1.20.1420.30">
    <property type="entry name" value="NCX, central ion-binding region"/>
    <property type="match status" value="1"/>
</dbReference>
<keyword evidence="4 6" id="KW-0472">Membrane</keyword>
<feature type="transmembrane region" description="Helical" evidence="6">
    <location>
        <begin position="384"/>
        <end position="401"/>
    </location>
</feature>
<feature type="domain" description="Sodium/calcium exchanger membrane region" evidence="7">
    <location>
        <begin position="277"/>
        <end position="420"/>
    </location>
</feature>
<evidence type="ECO:0000256" key="2">
    <source>
        <dbReference type="ARBA" id="ARBA00022692"/>
    </source>
</evidence>
<comment type="caution">
    <text evidence="8">The sequence shown here is derived from an EMBL/GenBank/DDBJ whole genome shotgun (WGS) entry which is preliminary data.</text>
</comment>
<evidence type="ECO:0000256" key="6">
    <source>
        <dbReference type="SAM" id="Phobius"/>
    </source>
</evidence>
<keyword evidence="2 6" id="KW-0812">Transmembrane</keyword>
<dbReference type="AlphaFoldDB" id="A0A849HTC4"/>
<feature type="compositionally biased region" description="Acidic residues" evidence="5">
    <location>
        <begin position="247"/>
        <end position="256"/>
    </location>
</feature>
<feature type="transmembrane region" description="Helical" evidence="6">
    <location>
        <begin position="81"/>
        <end position="106"/>
    </location>
</feature>
<sequence length="484" mass="50123">MSSATSPGPTPGTVTRRSGLRIAAGLGLPLLAALPGLWLRLSGASVPPAVAAALFAAAVVGAAFLLTWGTELAEIDIGQGLALALLALIAVLPEYAVDVVFAWLAGQDPDRYAPLALANMTGANRLLIGVGWSVVALAALAAARRARRTATGAGGSADTQDEPNDGHAVQLHRVQVVELAYLAVASAYALTLPLRSTLTIVDAVILFAIFGAYLWRVRAVEQEPDPAIGDGDSDPQEVDDDTGREGGDEEGQEESELFGPAAAVAQMPARARRVITVGMLAAAAAVILAVAEPFAQSLVATGEQLHVSQFLLVQWVAPLASETPEFIAVLLLALKLQSAAALGALISSKINQWTLLVGILPLVFAVSAGSLAGLPIDPVQREELLLTAAQSVFAVALVVTGRLTRSGAWALLGLFTAQFVAAWTAPADLAGTVRLSIAAVYLVLGVGLLVVRRRHLVRVLRTGLRPPRSAAKTDRVENRAGGGR</sequence>
<feature type="region of interest" description="Disordered" evidence="5">
    <location>
        <begin position="224"/>
        <end position="257"/>
    </location>
</feature>
<accession>A0A849HTC4</accession>